<comment type="caution">
    <text evidence="1">The sequence shown here is derived from an EMBL/GenBank/DDBJ whole genome shotgun (WGS) entry which is preliminary data.</text>
</comment>
<sequence>MAISNFADLLSEARKQPEPQRLLLVCTRAELPDYPSEEQRRRFEQGEGGALTPVTCVDRTPEELSDMATFVEQSRETGQDWDLVFAAAMADPGDDGIIEQQLRRMVESLQMGSIESFLAFNRRGEVVSFQ</sequence>
<evidence type="ECO:0000313" key="2">
    <source>
        <dbReference type="Proteomes" id="UP001251374"/>
    </source>
</evidence>
<keyword evidence="2" id="KW-1185">Reference proteome</keyword>
<dbReference type="Proteomes" id="UP001251374">
    <property type="component" value="Unassembled WGS sequence"/>
</dbReference>
<evidence type="ECO:0000313" key="1">
    <source>
        <dbReference type="EMBL" id="MDR5907693.1"/>
    </source>
</evidence>
<dbReference type="RefSeq" id="WP_076746169.1">
    <property type="nucleotide sequence ID" value="NZ_JARWAM010000025.1"/>
</dbReference>
<gene>
    <name evidence="1" type="ORF">QC821_20675</name>
</gene>
<dbReference type="EMBL" id="JARWAM010000025">
    <property type="protein sequence ID" value="MDR5907693.1"/>
    <property type="molecule type" value="Genomic_DNA"/>
</dbReference>
<organism evidence="1 2">
    <name type="scientific">Franzmannia qiaohouensis</name>
    <dbReference type="NCBI Taxonomy" id="1329370"/>
    <lineage>
        <taxon>Bacteria</taxon>
        <taxon>Pseudomonadati</taxon>
        <taxon>Pseudomonadota</taxon>
        <taxon>Gammaproteobacteria</taxon>
        <taxon>Oceanospirillales</taxon>
        <taxon>Halomonadaceae</taxon>
        <taxon>Franzmannia</taxon>
    </lineage>
</organism>
<reference evidence="1 2" key="1">
    <citation type="submission" date="2023-04" db="EMBL/GenBank/DDBJ databases">
        <title>A long-awaited taxogenomic arrangement of the family Halomonadaceae.</title>
        <authorList>
            <person name="De La Haba R."/>
            <person name="Chuvochina M."/>
            <person name="Wittouck S."/>
            <person name="Arahal D.R."/>
            <person name="Sanchez-Porro C."/>
            <person name="Hugenholtz P."/>
            <person name="Ventosa A."/>
        </authorList>
    </citation>
    <scope>NUCLEOTIDE SEQUENCE [LARGE SCALE GENOMIC DNA]</scope>
    <source>
        <strain evidence="1 2">DSM 26770</strain>
    </source>
</reference>
<name>A0ABU1HJP7_9GAMM</name>
<accession>A0ABU1HJP7</accession>
<proteinExistence type="predicted"/>
<protein>
    <submittedName>
        <fullName evidence="1">Ribonucleotide reductase subunit alpha</fullName>
    </submittedName>
</protein>